<dbReference type="AlphaFoldDB" id="A0A809RUX9"/>
<reference evidence="2 3" key="1">
    <citation type="submission" date="2020-01" db="EMBL/GenBank/DDBJ databases">
        <title>Complete genome sequence of Mycoplasma felis strain Myco-2.</title>
        <authorList>
            <person name="Kinoshita Y."/>
            <person name="Niwa H."/>
            <person name="Uchida-Fujii E."/>
            <person name="Nukada T."/>
        </authorList>
    </citation>
    <scope>NUCLEOTIDE SEQUENCE [LARGE SCALE GENOMIC DNA]</scope>
    <source>
        <strain evidence="2 3">Myco-2</strain>
    </source>
</reference>
<evidence type="ECO:0000256" key="1">
    <source>
        <dbReference type="SAM" id="Phobius"/>
    </source>
</evidence>
<keyword evidence="1" id="KW-0472">Membrane</keyword>
<feature type="transmembrane region" description="Helical" evidence="1">
    <location>
        <begin position="423"/>
        <end position="443"/>
    </location>
</feature>
<feature type="transmembrane region" description="Helical" evidence="1">
    <location>
        <begin position="359"/>
        <end position="382"/>
    </location>
</feature>
<feature type="transmembrane region" description="Helical" evidence="1">
    <location>
        <begin position="288"/>
        <end position="307"/>
    </location>
</feature>
<feature type="transmembrane region" description="Helical" evidence="1">
    <location>
        <begin position="394"/>
        <end position="417"/>
    </location>
</feature>
<dbReference type="Proteomes" id="UP000464317">
    <property type="component" value="Chromosome"/>
</dbReference>
<feature type="transmembrane region" description="Helical" evidence="1">
    <location>
        <begin position="191"/>
        <end position="211"/>
    </location>
</feature>
<feature type="transmembrane region" description="Helical" evidence="1">
    <location>
        <begin position="83"/>
        <end position="103"/>
    </location>
</feature>
<feature type="transmembrane region" description="Helical" evidence="1">
    <location>
        <begin position="231"/>
        <end position="251"/>
    </location>
</feature>
<sequence length="535" mass="62370">MNSITLENRRFYIDYRNQLSSKSYNTLSSIYKWLLIGFLAIGSLMLFLFMDKSLFHAKILRSEVAKYPLEFLFNFENTQFRQMNATIILRFSPLIFVFLYSIFKNYKNINTQKEQINKYATFYVLYFALALISLFLLFFYIDYSSQSTRTIDIKNLTPEQLNQLDSSKIDPNTGIFTDTITTSVPYGAKDVMYLFLILIPLFLVNLSFEIYNHIYKRKSEPVLYSSYSSLIIQLVSQFILLTFILINIFLWRNGNAETNKYPNTYLFDENKYFEGLENIFNQKSTSNLFIVIAIFLFIGISLFGANIKKVYKVSEKNLLQSNSKDKYVLNITLFVFLLLAFFKVMTIKIRTNVIGESEIYNYFYLLFIFSAIIVGIIYFIVVHFNKRVNKNSTVFAIYMTLTQLILWTLLVISVFVIESSNQYVYNIFVVGIVSILIYIHFIVSNKGINKWISGFLRLSISLQTLLMFTFALNQVLVAQNNFVLVSVPTPISIIKIITIINFALLLGFFMCSIVYIFITLQKIESLSNYVKKGVK</sequence>
<dbReference type="RefSeq" id="WP_161553238.1">
    <property type="nucleotide sequence ID" value="NZ_AP022325.1"/>
</dbReference>
<protein>
    <submittedName>
        <fullName evidence="2">Uncharacterized protein</fullName>
    </submittedName>
</protein>
<dbReference type="EMBL" id="AP022325">
    <property type="protein sequence ID" value="BBU47811.1"/>
    <property type="molecule type" value="Genomic_DNA"/>
</dbReference>
<keyword evidence="3" id="KW-1185">Reference proteome</keyword>
<feature type="transmembrane region" description="Helical" evidence="1">
    <location>
        <begin position="327"/>
        <end position="347"/>
    </location>
</feature>
<organism evidence="2 3">
    <name type="scientific">Mycoplasmopsis felis</name>
    <dbReference type="NCBI Taxonomy" id="33923"/>
    <lineage>
        <taxon>Bacteria</taxon>
        <taxon>Bacillati</taxon>
        <taxon>Mycoplasmatota</taxon>
        <taxon>Mycoplasmoidales</taxon>
        <taxon>Metamycoplasmataceae</taxon>
        <taxon>Mycoplasmopsis</taxon>
    </lineage>
</organism>
<dbReference type="NCBIfam" id="NF045937">
    <property type="entry name" value="MSC_0624_12TM"/>
    <property type="match status" value="1"/>
</dbReference>
<evidence type="ECO:0000313" key="2">
    <source>
        <dbReference type="EMBL" id="BBU47811.1"/>
    </source>
</evidence>
<feature type="transmembrane region" description="Helical" evidence="1">
    <location>
        <begin position="30"/>
        <end position="50"/>
    </location>
</feature>
<keyword evidence="1" id="KW-0812">Transmembrane</keyword>
<keyword evidence="1" id="KW-1133">Transmembrane helix</keyword>
<accession>A0A809RUX9</accession>
<name>A0A809RUX9_9BACT</name>
<feature type="transmembrane region" description="Helical" evidence="1">
    <location>
        <begin position="496"/>
        <end position="518"/>
    </location>
</feature>
<feature type="transmembrane region" description="Helical" evidence="1">
    <location>
        <begin position="123"/>
        <end position="141"/>
    </location>
</feature>
<gene>
    <name evidence="2" type="ORF">JPM2_5040</name>
</gene>
<proteinExistence type="predicted"/>
<feature type="transmembrane region" description="Helical" evidence="1">
    <location>
        <begin position="455"/>
        <end position="476"/>
    </location>
</feature>
<dbReference type="KEGG" id="mfel:JPM2_5040"/>
<evidence type="ECO:0000313" key="3">
    <source>
        <dbReference type="Proteomes" id="UP000464317"/>
    </source>
</evidence>